<dbReference type="SUPFAM" id="SSF46934">
    <property type="entry name" value="UBA-like"/>
    <property type="match status" value="1"/>
</dbReference>
<evidence type="ECO:0000313" key="7">
    <source>
        <dbReference type="EMBL" id="OGY99400.1"/>
    </source>
</evidence>
<evidence type="ECO:0000256" key="5">
    <source>
        <dbReference type="HAMAP-Rule" id="MF_00050"/>
    </source>
</evidence>
<keyword evidence="5" id="KW-0963">Cytoplasm</keyword>
<dbReference type="NCBIfam" id="TIGR00116">
    <property type="entry name" value="tsf"/>
    <property type="match status" value="1"/>
</dbReference>
<dbReference type="CDD" id="cd14275">
    <property type="entry name" value="UBA_EF-Ts"/>
    <property type="match status" value="1"/>
</dbReference>
<dbReference type="Gene3D" id="1.10.8.10">
    <property type="entry name" value="DNA helicase RuvA subunit, C-terminal domain"/>
    <property type="match status" value="1"/>
</dbReference>
<evidence type="ECO:0000259" key="6">
    <source>
        <dbReference type="Pfam" id="PF00889"/>
    </source>
</evidence>
<dbReference type="InterPro" id="IPR001816">
    <property type="entry name" value="Transl_elong_EFTs/EF1B"/>
</dbReference>
<protein>
    <recommendedName>
        <fullName evidence="2 5">Elongation factor Ts</fullName>
        <shortName evidence="5">EF-Ts</shortName>
    </recommendedName>
</protein>
<dbReference type="SUPFAM" id="SSF54713">
    <property type="entry name" value="Elongation factor Ts (EF-Ts), dimerisation domain"/>
    <property type="match status" value="1"/>
</dbReference>
<evidence type="ECO:0000256" key="1">
    <source>
        <dbReference type="ARBA" id="ARBA00005532"/>
    </source>
</evidence>
<keyword evidence="4 5" id="KW-0648">Protein biosynthesis</keyword>
<sequence>MAPSDVQKLREITGAGVMDCKRALDAAKGDFDAAKKIIQEQGFAKVEKRAGRETGAGLVHSYVHNERIGVLVDVRAETDFVVRSEPFQKLVHELAMQIAASPAKDVEELMNAPYIKDESKTVKDLVAEVVGKVGENVRINQFYRIEI</sequence>
<dbReference type="Proteomes" id="UP000178880">
    <property type="component" value="Unassembled WGS sequence"/>
</dbReference>
<organism evidence="7 8">
    <name type="scientific">Candidatus Liptonbacteria bacterium RIFCSPLOWO2_01_FULL_52_25</name>
    <dbReference type="NCBI Taxonomy" id="1798650"/>
    <lineage>
        <taxon>Bacteria</taxon>
        <taxon>Candidatus Liptoniibacteriota</taxon>
    </lineage>
</organism>
<dbReference type="PANTHER" id="PTHR11741:SF0">
    <property type="entry name" value="ELONGATION FACTOR TS, MITOCHONDRIAL"/>
    <property type="match status" value="1"/>
</dbReference>
<dbReference type="InterPro" id="IPR009060">
    <property type="entry name" value="UBA-like_sf"/>
</dbReference>
<dbReference type="Pfam" id="PF00889">
    <property type="entry name" value="EF_TS"/>
    <property type="match status" value="1"/>
</dbReference>
<dbReference type="HAMAP" id="MF_00050">
    <property type="entry name" value="EF_Ts"/>
    <property type="match status" value="1"/>
</dbReference>
<dbReference type="InterPro" id="IPR018101">
    <property type="entry name" value="Transl_elong_Ts_CS"/>
</dbReference>
<comment type="subcellular location">
    <subcellularLocation>
        <location evidence="5">Cytoplasm</location>
    </subcellularLocation>
</comment>
<dbReference type="Gene3D" id="3.30.479.20">
    <property type="entry name" value="Elongation factor Ts, dimerisation domain"/>
    <property type="match status" value="1"/>
</dbReference>
<gene>
    <name evidence="5" type="primary">tsf</name>
    <name evidence="7" type="ORF">A2945_00910</name>
</gene>
<evidence type="ECO:0000313" key="8">
    <source>
        <dbReference type="Proteomes" id="UP000178880"/>
    </source>
</evidence>
<feature type="domain" description="Translation elongation factor EFTs/EF1B dimerisation" evidence="6">
    <location>
        <begin position="69"/>
        <end position="146"/>
    </location>
</feature>
<evidence type="ECO:0000256" key="4">
    <source>
        <dbReference type="ARBA" id="ARBA00022917"/>
    </source>
</evidence>
<dbReference type="PANTHER" id="PTHR11741">
    <property type="entry name" value="ELONGATION FACTOR TS"/>
    <property type="match status" value="1"/>
</dbReference>
<dbReference type="FunFam" id="1.10.8.10:FF:000001">
    <property type="entry name" value="Elongation factor Ts"/>
    <property type="match status" value="1"/>
</dbReference>
<dbReference type="EMBL" id="MHLA01000015">
    <property type="protein sequence ID" value="OGY99400.1"/>
    <property type="molecule type" value="Genomic_DNA"/>
</dbReference>
<dbReference type="GO" id="GO:0003746">
    <property type="term" value="F:translation elongation factor activity"/>
    <property type="evidence" value="ECO:0007669"/>
    <property type="project" value="UniProtKB-UniRule"/>
</dbReference>
<proteinExistence type="inferred from homology"/>
<keyword evidence="3 5" id="KW-0251">Elongation factor</keyword>
<evidence type="ECO:0000256" key="3">
    <source>
        <dbReference type="ARBA" id="ARBA00022768"/>
    </source>
</evidence>
<comment type="similarity">
    <text evidence="1 5">Belongs to the EF-Ts family.</text>
</comment>
<feature type="region of interest" description="Involved in Mg(2+) ion dislocation from EF-Tu" evidence="5">
    <location>
        <begin position="78"/>
        <end position="81"/>
    </location>
</feature>
<accession>A0A1G2CFH2</accession>
<dbReference type="PROSITE" id="PS01126">
    <property type="entry name" value="EF_TS_1"/>
    <property type="match status" value="1"/>
</dbReference>
<dbReference type="STRING" id="1798650.A2945_00910"/>
<comment type="caution">
    <text evidence="7">The sequence shown here is derived from an EMBL/GenBank/DDBJ whole genome shotgun (WGS) entry which is preliminary data.</text>
</comment>
<reference evidence="7 8" key="1">
    <citation type="journal article" date="2016" name="Nat. Commun.">
        <title>Thousands of microbial genomes shed light on interconnected biogeochemical processes in an aquifer system.</title>
        <authorList>
            <person name="Anantharaman K."/>
            <person name="Brown C.T."/>
            <person name="Hug L.A."/>
            <person name="Sharon I."/>
            <person name="Castelle C.J."/>
            <person name="Probst A.J."/>
            <person name="Thomas B.C."/>
            <person name="Singh A."/>
            <person name="Wilkins M.J."/>
            <person name="Karaoz U."/>
            <person name="Brodie E.L."/>
            <person name="Williams K.H."/>
            <person name="Hubbard S.S."/>
            <person name="Banfield J.F."/>
        </authorList>
    </citation>
    <scope>NUCLEOTIDE SEQUENCE [LARGE SCALE GENOMIC DNA]</scope>
</reference>
<dbReference type="AlphaFoldDB" id="A0A1G2CFH2"/>
<dbReference type="GO" id="GO:0005737">
    <property type="term" value="C:cytoplasm"/>
    <property type="evidence" value="ECO:0007669"/>
    <property type="project" value="UniProtKB-SubCell"/>
</dbReference>
<dbReference type="InterPro" id="IPR014039">
    <property type="entry name" value="Transl_elong_EFTs/EF1B_dimer"/>
</dbReference>
<name>A0A1G2CFH2_9BACT</name>
<dbReference type="InterPro" id="IPR036402">
    <property type="entry name" value="EF-Ts_dimer_sf"/>
</dbReference>
<comment type="function">
    <text evidence="5">Associates with the EF-Tu.GDP complex and induces the exchange of GDP to GTP. It remains bound to the aminoacyl-tRNA.EF-Tu.GTP complex up to the GTP hydrolysis stage on the ribosome.</text>
</comment>
<evidence type="ECO:0000256" key="2">
    <source>
        <dbReference type="ARBA" id="ARBA00016956"/>
    </source>
</evidence>